<dbReference type="Proteomes" id="UP000029492">
    <property type="component" value="Chromosome"/>
</dbReference>
<dbReference type="EMBL" id="CP003811">
    <property type="protein sequence ID" value="AIQ92632.1"/>
    <property type="molecule type" value="Genomic_DNA"/>
</dbReference>
<feature type="region of interest" description="Disordered" evidence="1">
    <location>
        <begin position="32"/>
        <end position="87"/>
    </location>
</feature>
<reference evidence="2 3" key="1">
    <citation type="journal article" date="2014" name="PLoS ONE">
        <title>Genome Information of Methylobacterium oryzae, a Plant-Probiotic Methylotroph in the Phyllosphere.</title>
        <authorList>
            <person name="Kwak M.J."/>
            <person name="Jeong H."/>
            <person name="Madhaiyan M."/>
            <person name="Lee Y."/>
            <person name="Sa T.M."/>
            <person name="Oh T.K."/>
            <person name="Kim J.F."/>
        </authorList>
    </citation>
    <scope>NUCLEOTIDE SEQUENCE [LARGE SCALE GENOMIC DNA]</scope>
    <source>
        <strain evidence="2 3">CBMB20</strain>
    </source>
</reference>
<protein>
    <submittedName>
        <fullName evidence="2">Protein of unassigned function</fullName>
    </submittedName>
</protein>
<evidence type="ECO:0000256" key="1">
    <source>
        <dbReference type="SAM" id="MobiDB-lite"/>
    </source>
</evidence>
<organism evidence="2 3">
    <name type="scientific">Methylobacterium oryzae CBMB20</name>
    <dbReference type="NCBI Taxonomy" id="693986"/>
    <lineage>
        <taxon>Bacteria</taxon>
        <taxon>Pseudomonadati</taxon>
        <taxon>Pseudomonadota</taxon>
        <taxon>Alphaproteobacteria</taxon>
        <taxon>Hyphomicrobiales</taxon>
        <taxon>Methylobacteriaceae</taxon>
        <taxon>Methylobacterium</taxon>
    </lineage>
</organism>
<evidence type="ECO:0000313" key="3">
    <source>
        <dbReference type="Proteomes" id="UP000029492"/>
    </source>
</evidence>
<name>A0A089NYZ5_9HYPH</name>
<accession>A0A089NYZ5</accession>
<keyword evidence="3" id="KW-1185">Reference proteome</keyword>
<dbReference type="KEGG" id="mor:MOC_4877"/>
<gene>
    <name evidence="2" type="ORF">MOC_4877</name>
</gene>
<sequence length="153" mass="15983">MICGHGAPTGPDTAAWAARALSFPCAIMLPGQASPPRPGIGRGGRDRPDVSDTAGFRIRDDARGGGSLHFRESGPYAPSSRESVAKTDTRCLLARQICGDRRRPGTRTSGAVPRLCRRRLGAAQRGTESSRAGSSPGSRAIGRGLFADERGLG</sequence>
<dbReference type="STRING" id="693986.MOC_4877"/>
<feature type="region of interest" description="Disordered" evidence="1">
    <location>
        <begin position="99"/>
        <end position="153"/>
    </location>
</feature>
<dbReference type="HOGENOM" id="CLU_1711116_0_0_5"/>
<feature type="compositionally biased region" description="Low complexity" evidence="1">
    <location>
        <begin position="129"/>
        <end position="144"/>
    </location>
</feature>
<dbReference type="AlphaFoldDB" id="A0A089NYZ5"/>
<evidence type="ECO:0000313" key="2">
    <source>
        <dbReference type="EMBL" id="AIQ92632.1"/>
    </source>
</evidence>
<proteinExistence type="predicted"/>